<name>A0AAD8NP37_TARER</name>
<dbReference type="GO" id="GO:0005634">
    <property type="term" value="C:nucleus"/>
    <property type="evidence" value="ECO:0007669"/>
    <property type="project" value="UniProtKB-SubCell"/>
</dbReference>
<dbReference type="SUPFAM" id="SSF88697">
    <property type="entry name" value="PUA domain-like"/>
    <property type="match status" value="1"/>
</dbReference>
<feature type="compositionally biased region" description="Polar residues" evidence="4">
    <location>
        <begin position="136"/>
        <end position="152"/>
    </location>
</feature>
<dbReference type="EMBL" id="JAUHHV010000008">
    <property type="protein sequence ID" value="KAK1415398.1"/>
    <property type="molecule type" value="Genomic_DNA"/>
</dbReference>
<evidence type="ECO:0000313" key="7">
    <source>
        <dbReference type="Proteomes" id="UP001229421"/>
    </source>
</evidence>
<dbReference type="PROSITE" id="PS51015">
    <property type="entry name" value="YDG"/>
    <property type="match status" value="1"/>
</dbReference>
<dbReference type="Pfam" id="PF02182">
    <property type="entry name" value="SAD_SRA"/>
    <property type="match status" value="1"/>
</dbReference>
<dbReference type="SMART" id="SM00466">
    <property type="entry name" value="SRA"/>
    <property type="match status" value="1"/>
</dbReference>
<dbReference type="GO" id="GO:0042054">
    <property type="term" value="F:histone methyltransferase activity"/>
    <property type="evidence" value="ECO:0007669"/>
    <property type="project" value="TreeGrafter"/>
</dbReference>
<dbReference type="InterPro" id="IPR051357">
    <property type="entry name" value="H3K9_HMTase_SUVAR3-9"/>
</dbReference>
<evidence type="ECO:0000313" key="6">
    <source>
        <dbReference type="EMBL" id="KAK1415398.1"/>
    </source>
</evidence>
<evidence type="ECO:0000256" key="2">
    <source>
        <dbReference type="ARBA" id="ARBA00023242"/>
    </source>
</evidence>
<feature type="region of interest" description="Disordered" evidence="4">
    <location>
        <begin position="117"/>
        <end position="152"/>
    </location>
</feature>
<proteinExistence type="predicted"/>
<comment type="caution">
    <text evidence="6">The sequence shown here is derived from an EMBL/GenBank/DDBJ whole genome shotgun (WGS) entry which is preliminary data.</text>
</comment>
<keyword evidence="7" id="KW-1185">Reference proteome</keyword>
<gene>
    <name evidence="6" type="ORF">QVD17_31179</name>
</gene>
<dbReference type="GO" id="GO:0005694">
    <property type="term" value="C:chromosome"/>
    <property type="evidence" value="ECO:0007669"/>
    <property type="project" value="UniProtKB-SubCell"/>
</dbReference>
<organism evidence="6 7">
    <name type="scientific">Tagetes erecta</name>
    <name type="common">African marigold</name>
    <dbReference type="NCBI Taxonomy" id="13708"/>
    <lineage>
        <taxon>Eukaryota</taxon>
        <taxon>Viridiplantae</taxon>
        <taxon>Streptophyta</taxon>
        <taxon>Embryophyta</taxon>
        <taxon>Tracheophyta</taxon>
        <taxon>Spermatophyta</taxon>
        <taxon>Magnoliopsida</taxon>
        <taxon>eudicotyledons</taxon>
        <taxon>Gunneridae</taxon>
        <taxon>Pentapetalae</taxon>
        <taxon>asterids</taxon>
        <taxon>campanulids</taxon>
        <taxon>Asterales</taxon>
        <taxon>Asteraceae</taxon>
        <taxon>Asteroideae</taxon>
        <taxon>Heliantheae alliance</taxon>
        <taxon>Tageteae</taxon>
        <taxon>Tagetes</taxon>
    </lineage>
</organism>
<dbReference type="Proteomes" id="UP001229421">
    <property type="component" value="Unassembled WGS sequence"/>
</dbReference>
<dbReference type="AlphaFoldDB" id="A0AAD8NP37"/>
<feature type="compositionally biased region" description="Basic and acidic residues" evidence="4">
    <location>
        <begin position="121"/>
        <end position="135"/>
    </location>
</feature>
<dbReference type="InterPro" id="IPR036987">
    <property type="entry name" value="SRA-YDG_sf"/>
</dbReference>
<keyword evidence="2 3" id="KW-0539">Nucleus</keyword>
<dbReference type="PANTHER" id="PTHR45660:SF46">
    <property type="entry name" value="HISTONE-LYSINE N-METHYLTRANSFERASE, H3 LYSINE-9 SPECIFIC SUVH6"/>
    <property type="match status" value="1"/>
</dbReference>
<dbReference type="GO" id="GO:0003690">
    <property type="term" value="F:double-stranded DNA binding"/>
    <property type="evidence" value="ECO:0007669"/>
    <property type="project" value="TreeGrafter"/>
</dbReference>
<protein>
    <recommendedName>
        <fullName evidence="5">YDG domain-containing protein</fullName>
    </recommendedName>
</protein>
<comment type="subcellular location">
    <subcellularLocation>
        <location evidence="1">Chromosome</location>
    </subcellularLocation>
    <subcellularLocation>
        <location evidence="3">Nucleus</location>
    </subcellularLocation>
</comment>
<dbReference type="PANTHER" id="PTHR45660">
    <property type="entry name" value="HISTONE-LYSINE N-METHYLTRANSFERASE SETMAR"/>
    <property type="match status" value="1"/>
</dbReference>
<reference evidence="6" key="1">
    <citation type="journal article" date="2023" name="bioRxiv">
        <title>Improved chromosome-level genome assembly for marigold (Tagetes erecta).</title>
        <authorList>
            <person name="Jiang F."/>
            <person name="Yuan L."/>
            <person name="Wang S."/>
            <person name="Wang H."/>
            <person name="Xu D."/>
            <person name="Wang A."/>
            <person name="Fan W."/>
        </authorList>
    </citation>
    <scope>NUCLEOTIDE SEQUENCE</scope>
    <source>
        <strain evidence="6">WSJ</strain>
        <tissue evidence="6">Leaf</tissue>
    </source>
</reference>
<evidence type="ECO:0000256" key="1">
    <source>
        <dbReference type="ARBA" id="ARBA00004286"/>
    </source>
</evidence>
<dbReference type="InterPro" id="IPR003105">
    <property type="entry name" value="SRA_YDG"/>
</dbReference>
<feature type="domain" description="YDG" evidence="5">
    <location>
        <begin position="263"/>
        <end position="410"/>
    </location>
</feature>
<accession>A0AAD8NP37</accession>
<dbReference type="InterPro" id="IPR015947">
    <property type="entry name" value="PUA-like_sf"/>
</dbReference>
<evidence type="ECO:0000259" key="5">
    <source>
        <dbReference type="PROSITE" id="PS51015"/>
    </source>
</evidence>
<evidence type="ECO:0000256" key="4">
    <source>
        <dbReference type="SAM" id="MobiDB-lite"/>
    </source>
</evidence>
<sequence>MPRKRALDSSYISKLDELLKHGKRVVPAVRDFPAGCGIDEEERKPVNVVNKVFDSCSKPKEIGGNKASFVPKPSAKVKFLDLTDMKAGFDKKPKVTTTIGTQRKNFDNVGSYMRKMTCNGTDDKRVSSHRVENRSKMNSNGTDDKLVNSQCGENNKLKSFEHKELGRNKSYLDTRSTSKVKFWDPTCVKEDEVQKSEVDTAIVSQKERNRREKIKEAMILFNQIHEQEKLKGEKVSGWGGVTVKVGKMVRQKLKWKDPEKVLGHVCGVQIGDKFKYRVQLKMIGLHCQDQCGIDYANFNGLNLAISIVDSHRYSNDSGSSDKLVYSGHGGHVGPKFNGGDKLKPEDQKLEKGNLALKNSMDRKTQVRVIKKVVGYDKDDMFVYDGLYVVDDYAEKKTAEGIIVFKFYLNRIPGQPSLQSMLKW</sequence>
<dbReference type="Gene3D" id="2.30.280.10">
    <property type="entry name" value="SRA-YDG"/>
    <property type="match status" value="1"/>
</dbReference>
<evidence type="ECO:0000256" key="3">
    <source>
        <dbReference type="PROSITE-ProRule" id="PRU00358"/>
    </source>
</evidence>